<dbReference type="RefSeq" id="WP_322809517.1">
    <property type="nucleotide sequence ID" value="NZ_JAVBVO010000004.1"/>
</dbReference>
<dbReference type="Proteomes" id="UP001290462">
    <property type="component" value="Unassembled WGS sequence"/>
</dbReference>
<gene>
    <name evidence="7" type="ORF">RAK27_14940</name>
</gene>
<evidence type="ECO:0000256" key="5">
    <source>
        <dbReference type="SAM" id="MobiDB-lite"/>
    </source>
</evidence>
<keyword evidence="4" id="KW-0572">Peptidoglycan-anchor</keyword>
<comment type="caution">
    <text evidence="7">The sequence shown here is derived from an EMBL/GenBank/DDBJ whole genome shotgun (WGS) entry which is preliminary data.</text>
</comment>
<proteinExistence type="predicted"/>
<dbReference type="InterPro" id="IPR019931">
    <property type="entry name" value="LPXTG_anchor"/>
</dbReference>
<feature type="region of interest" description="Disordered" evidence="5">
    <location>
        <begin position="1176"/>
        <end position="1206"/>
    </location>
</feature>
<name>A0AAW9K853_CARML</name>
<feature type="compositionally biased region" description="Low complexity" evidence="5">
    <location>
        <begin position="1187"/>
        <end position="1203"/>
    </location>
</feature>
<reference evidence="7" key="1">
    <citation type="submission" date="2023-08" db="EMBL/GenBank/DDBJ databases">
        <title>Genomic characterization of piscicolin 126 produced by Carnobacterium maltaromaticum CM22 strain isolated from salmon (Salmo salar).</title>
        <authorList>
            <person name="Gonzalez-Gragera E."/>
            <person name="Garcia-Lopez J.D."/>
            <person name="Teso-Perez C."/>
            <person name="Gimenez-Hernandez I."/>
            <person name="Peralta-Sanchez J.M."/>
            <person name="Valdivia E."/>
            <person name="Montalban-Lopez M."/>
            <person name="Martin-Platero A.M."/>
            <person name="Banos A."/>
            <person name="Martinez-Bueno M."/>
        </authorList>
    </citation>
    <scope>NUCLEOTIDE SEQUENCE</scope>
    <source>
        <strain evidence="7">CM22</strain>
    </source>
</reference>
<keyword evidence="1" id="KW-0134">Cell wall</keyword>
<evidence type="ECO:0000259" key="6">
    <source>
        <dbReference type="Pfam" id="PF00746"/>
    </source>
</evidence>
<evidence type="ECO:0000313" key="8">
    <source>
        <dbReference type="Proteomes" id="UP001290462"/>
    </source>
</evidence>
<protein>
    <submittedName>
        <fullName evidence="7">LPXTG cell wall anchor domain-containing protein</fullName>
    </submittedName>
</protein>
<evidence type="ECO:0000256" key="2">
    <source>
        <dbReference type="ARBA" id="ARBA00022525"/>
    </source>
</evidence>
<evidence type="ECO:0000256" key="4">
    <source>
        <dbReference type="ARBA" id="ARBA00023088"/>
    </source>
</evidence>
<keyword evidence="3" id="KW-0732">Signal</keyword>
<dbReference type="EMBL" id="JAVBVO010000004">
    <property type="protein sequence ID" value="MDZ5759957.1"/>
    <property type="molecule type" value="Genomic_DNA"/>
</dbReference>
<accession>A0AAW9K853</accession>
<sequence length="1252" mass="136201">MKRNDILKTLAVCSVTLSMLTTEIGSTALAVEPIVNTEDTTEKNEKVKISEENSIAEEETVIEEDQVVEENTTEEFTEPVQVKQQESAVISNLAETIIPPISRAGETDWEIEMDGFYVGFDGDEEAFTFDLLTNIAVKYIGSRVVTGQVMFNIEDENGQIVVPDTNYEPGTVVKFADYGLTTGEYYVRFIFPTGKNSISAGAYINMQKLEVQSIVDKPINPESILNTSNSDTSNETWVIRHTDGREWTGSGNPTKDFLESLPNGDYTNTVSSTSQTKYGNPLADETTNTFSIRRPDPVVAVEKPFNPKEITAGLELPNSTGSWEIFDESGTVVASGTDITTIPVPTLEGKYTVKVRETSVEGLFKDAETNFEIRYPKATVTVDKPFNPEKITATNKIPDSTVTWEIKDENGKVINSGTGLDIPVPVEEGKYTVTVTETSPEGEISIAKTNFQIRHPEATVTVDKPFNPEKITATNKIPDSTVTWEMKDETGKVINSGTGLDIPVPDEEGKYTVAVTETSPEGETSIAVAKFEIRHPEATVAVDKHFNPEKITATNKIPDSTVTWEIKDENGKVVNSGTGLDIPVPTEEGKYKVIVVETSPEGERSNAETNFEIRHPEATVTVDKSFNPEKITATNKISDSTVTWEMKDETGTVISSGTGLDIPVPDEEGKYQVAVTEISPEGESSIANVDFEIRHPKAEVIVDKAINPEKITGTHKIPDSEVYWVITDEDGKAIASGVGTEIPVPEDEGKYQVTLVEKSPEGEISSDRKKFEVRHPEATVAVDQPFNPEKITATNKISDSTVIWEIVDENGVVISNGTGLDIPVPIEEGKYKVLVTETSPENEISVAETSFEIRHPQAEVEVDKAVNPEKITGSQKILDSTLTWEITDQDGTVISSGTGSDIPVPTDNGHYTVTVTETSPENETSVSSSDFEIRHPKATAEVDKPVNPGKLTAGQKLPDSTLTWEVRDLAGNLISTGSGTDAEVPKLEGHYQLITTETSLEGEAHTASVNFEVRYPKAEVEVSKPINPETITGGQKIPDSELTWEITDESGTVISSGSGKDIPVPTENGTYTVKITETSPEGEISIVNDTFVVRHPDATIEIEKPLNPDKITAGQKLPDSTLTWVIKDKDGNIISTGTGPDIPVPTEDGSYTVTVTETSTEGEISITTDTFEIKKNPVIPPVTPEKPGNNQLPNTGGPTTTLTKEPNPTKVIKEKLPQTSETANQSLMMGSLLSLAGIAFLLNKRNKDRQKE</sequence>
<evidence type="ECO:0000313" key="7">
    <source>
        <dbReference type="EMBL" id="MDZ5759957.1"/>
    </source>
</evidence>
<keyword evidence="2" id="KW-0964">Secreted</keyword>
<organism evidence="7 8">
    <name type="scientific">Carnobacterium maltaromaticum</name>
    <name type="common">Carnobacterium piscicola</name>
    <dbReference type="NCBI Taxonomy" id="2751"/>
    <lineage>
        <taxon>Bacteria</taxon>
        <taxon>Bacillati</taxon>
        <taxon>Bacillota</taxon>
        <taxon>Bacilli</taxon>
        <taxon>Lactobacillales</taxon>
        <taxon>Carnobacteriaceae</taxon>
        <taxon>Carnobacterium</taxon>
    </lineage>
</organism>
<evidence type="ECO:0000256" key="1">
    <source>
        <dbReference type="ARBA" id="ARBA00022512"/>
    </source>
</evidence>
<evidence type="ECO:0000256" key="3">
    <source>
        <dbReference type="ARBA" id="ARBA00022729"/>
    </source>
</evidence>
<feature type="domain" description="Gram-positive cocci surface proteins LPxTG" evidence="6">
    <location>
        <begin position="1213"/>
        <end position="1247"/>
    </location>
</feature>
<dbReference type="AlphaFoldDB" id="A0AAW9K853"/>
<dbReference type="NCBIfam" id="TIGR01167">
    <property type="entry name" value="LPXTG_anchor"/>
    <property type="match status" value="1"/>
</dbReference>
<dbReference type="Pfam" id="PF00746">
    <property type="entry name" value="Gram_pos_anchor"/>
    <property type="match status" value="1"/>
</dbReference>